<evidence type="ECO:0000256" key="10">
    <source>
        <dbReference type="ARBA" id="ARBA00022777"/>
    </source>
</evidence>
<evidence type="ECO:0000256" key="12">
    <source>
        <dbReference type="ARBA" id="ARBA00022840"/>
    </source>
</evidence>
<dbReference type="Gene3D" id="1.10.510.10">
    <property type="entry name" value="Transferase(Phosphotransferase) domain 1"/>
    <property type="match status" value="1"/>
</dbReference>
<dbReference type="FunFam" id="3.30.60.20:FF:000014">
    <property type="entry name" value="Protein kinase C"/>
    <property type="match status" value="1"/>
</dbReference>
<dbReference type="InterPro" id="IPR000961">
    <property type="entry name" value="AGC-kinase_C"/>
</dbReference>
<name>A0A1C7NB85_9FUNG</name>
<protein>
    <recommendedName>
        <fullName evidence="2">protein kinase C</fullName>
        <ecNumber evidence="2">2.7.11.13</ecNumber>
    </recommendedName>
</protein>
<feature type="compositionally biased region" description="Polar residues" evidence="17">
    <location>
        <begin position="593"/>
        <end position="612"/>
    </location>
</feature>
<comment type="catalytic activity">
    <reaction evidence="13">
        <text>L-threonyl-[protein] + ATP = O-phospho-L-threonyl-[protein] + ADP + H(+)</text>
        <dbReference type="Rhea" id="RHEA:46608"/>
        <dbReference type="Rhea" id="RHEA-COMP:11060"/>
        <dbReference type="Rhea" id="RHEA-COMP:11605"/>
        <dbReference type="ChEBI" id="CHEBI:15378"/>
        <dbReference type="ChEBI" id="CHEBI:30013"/>
        <dbReference type="ChEBI" id="CHEBI:30616"/>
        <dbReference type="ChEBI" id="CHEBI:61977"/>
        <dbReference type="ChEBI" id="CHEBI:456216"/>
        <dbReference type="EC" id="2.7.11.13"/>
    </reaction>
</comment>
<evidence type="ECO:0000256" key="8">
    <source>
        <dbReference type="ARBA" id="ARBA00022741"/>
    </source>
</evidence>
<evidence type="ECO:0000256" key="9">
    <source>
        <dbReference type="ARBA" id="ARBA00022771"/>
    </source>
</evidence>
<comment type="caution">
    <text evidence="22">The sequence shown here is derived from an EMBL/GenBank/DDBJ whole genome shotgun (WGS) entry which is preliminary data.</text>
</comment>
<evidence type="ECO:0000256" key="5">
    <source>
        <dbReference type="ARBA" id="ARBA00022679"/>
    </source>
</evidence>
<comment type="catalytic activity">
    <reaction evidence="14">
        <text>L-seryl-[protein] + ATP = O-phospho-L-seryl-[protein] + ADP + H(+)</text>
        <dbReference type="Rhea" id="RHEA:17989"/>
        <dbReference type="Rhea" id="RHEA-COMP:9863"/>
        <dbReference type="Rhea" id="RHEA-COMP:11604"/>
        <dbReference type="ChEBI" id="CHEBI:15378"/>
        <dbReference type="ChEBI" id="CHEBI:29999"/>
        <dbReference type="ChEBI" id="CHEBI:30616"/>
        <dbReference type="ChEBI" id="CHEBI:83421"/>
        <dbReference type="ChEBI" id="CHEBI:456216"/>
        <dbReference type="EC" id="2.7.11.13"/>
    </reaction>
</comment>
<evidence type="ECO:0000256" key="16">
    <source>
        <dbReference type="PROSITE-ProRule" id="PRU10141"/>
    </source>
</evidence>
<dbReference type="InterPro" id="IPR011072">
    <property type="entry name" value="HR1_rho-bd"/>
</dbReference>
<dbReference type="SUPFAM" id="SSF49562">
    <property type="entry name" value="C2 domain (Calcium/lipid-binding domain, CaLB)"/>
    <property type="match status" value="1"/>
</dbReference>
<dbReference type="Pfam" id="PF02185">
    <property type="entry name" value="HR1"/>
    <property type="match status" value="1"/>
</dbReference>
<dbReference type="GO" id="GO:0004697">
    <property type="term" value="F:diacylglycerol-dependent serine/threonine kinase activity"/>
    <property type="evidence" value="ECO:0007669"/>
    <property type="project" value="UniProtKB-EC"/>
</dbReference>
<dbReference type="PROSITE" id="PS50081">
    <property type="entry name" value="ZF_DAG_PE_2"/>
    <property type="match status" value="2"/>
</dbReference>
<dbReference type="PROSITE" id="PS51285">
    <property type="entry name" value="AGC_KINASE_CTER"/>
    <property type="match status" value="1"/>
</dbReference>
<comment type="similarity">
    <text evidence="1">Belongs to the protein kinase superfamily. AGC Ser/Thr protein kinase family. PKC subfamily.</text>
</comment>
<dbReference type="InterPro" id="IPR036274">
    <property type="entry name" value="HR1_rpt_sf"/>
</dbReference>
<dbReference type="InParanoid" id="A0A1C7NB85"/>
<evidence type="ECO:0000256" key="11">
    <source>
        <dbReference type="ARBA" id="ARBA00022833"/>
    </source>
</evidence>
<evidence type="ECO:0000256" key="14">
    <source>
        <dbReference type="ARBA" id="ARBA00047470"/>
    </source>
</evidence>
<dbReference type="InterPro" id="IPR002219">
    <property type="entry name" value="PKC_DAG/PE"/>
</dbReference>
<dbReference type="STRING" id="101091.A0A1C7NB85"/>
<keyword evidence="15" id="KW-0175">Coiled coil</keyword>
<dbReference type="PANTHER" id="PTHR24351">
    <property type="entry name" value="RIBOSOMAL PROTEIN S6 KINASE"/>
    <property type="match status" value="1"/>
</dbReference>
<evidence type="ECO:0000313" key="23">
    <source>
        <dbReference type="Proteomes" id="UP000093000"/>
    </source>
</evidence>
<keyword evidence="7" id="KW-0677">Repeat</keyword>
<evidence type="ECO:0000256" key="13">
    <source>
        <dbReference type="ARBA" id="ARBA00047272"/>
    </source>
</evidence>
<feature type="region of interest" description="Disordered" evidence="17">
    <location>
        <begin position="558"/>
        <end position="579"/>
    </location>
</feature>
<feature type="domain" description="Phorbol-ester/DAG-type" evidence="19">
    <location>
        <begin position="430"/>
        <end position="480"/>
    </location>
</feature>
<evidence type="ECO:0000256" key="2">
    <source>
        <dbReference type="ARBA" id="ARBA00012429"/>
    </source>
</evidence>
<keyword evidence="12 16" id="KW-0067">ATP-binding</keyword>
<dbReference type="SMART" id="SM00742">
    <property type="entry name" value="Hr1"/>
    <property type="match status" value="1"/>
</dbReference>
<dbReference type="InterPro" id="IPR011009">
    <property type="entry name" value="Kinase-like_dom_sf"/>
</dbReference>
<dbReference type="FunCoup" id="A0A1C7NB85">
    <property type="interactions" value="227"/>
</dbReference>
<reference evidence="22 23" key="1">
    <citation type="submission" date="2016-03" db="EMBL/GenBank/DDBJ databases">
        <title>Choanephora cucurbitarum.</title>
        <authorList>
            <person name="Min B."/>
            <person name="Park H."/>
            <person name="Park J.-H."/>
            <person name="Shin H.-D."/>
            <person name="Choi I.-G."/>
        </authorList>
    </citation>
    <scope>NUCLEOTIDE SEQUENCE [LARGE SCALE GENOMIC DNA]</scope>
    <source>
        <strain evidence="22 23">KUS-F28377</strain>
    </source>
</reference>
<evidence type="ECO:0000256" key="4">
    <source>
        <dbReference type="ARBA" id="ARBA00022553"/>
    </source>
</evidence>
<keyword evidence="9" id="KW-0863">Zinc-finger</keyword>
<dbReference type="Gene3D" id="3.30.60.20">
    <property type="match status" value="2"/>
</dbReference>
<dbReference type="InterPro" id="IPR035892">
    <property type="entry name" value="C2_domain_sf"/>
</dbReference>
<dbReference type="GO" id="GO:0007165">
    <property type="term" value="P:signal transduction"/>
    <property type="evidence" value="ECO:0007669"/>
    <property type="project" value="InterPro"/>
</dbReference>
<dbReference type="Proteomes" id="UP000093000">
    <property type="component" value="Unassembled WGS sequence"/>
</dbReference>
<dbReference type="PROSITE" id="PS00479">
    <property type="entry name" value="ZF_DAG_PE_1"/>
    <property type="match status" value="2"/>
</dbReference>
<dbReference type="AlphaFoldDB" id="A0A1C7NB85"/>
<dbReference type="Gene3D" id="1.10.287.160">
    <property type="entry name" value="HR1 repeat"/>
    <property type="match status" value="1"/>
</dbReference>
<evidence type="ECO:0000259" key="19">
    <source>
        <dbReference type="PROSITE" id="PS50081"/>
    </source>
</evidence>
<keyword evidence="10" id="KW-0418">Kinase</keyword>
<evidence type="ECO:0000256" key="15">
    <source>
        <dbReference type="PROSITE-ProRule" id="PRU01207"/>
    </source>
</evidence>
<evidence type="ECO:0000259" key="20">
    <source>
        <dbReference type="PROSITE" id="PS51285"/>
    </source>
</evidence>
<evidence type="ECO:0000256" key="1">
    <source>
        <dbReference type="ARBA" id="ARBA00005490"/>
    </source>
</evidence>
<keyword evidence="11" id="KW-0862">Zinc</keyword>
<dbReference type="SMART" id="SM00109">
    <property type="entry name" value="C1"/>
    <property type="match status" value="2"/>
</dbReference>
<dbReference type="Pfam" id="PF00069">
    <property type="entry name" value="Pkinase"/>
    <property type="match status" value="1"/>
</dbReference>
<dbReference type="CDD" id="cd05570">
    <property type="entry name" value="STKc_PKC"/>
    <property type="match status" value="1"/>
</dbReference>
<feature type="domain" description="AGC-kinase C-terminal" evidence="20">
    <location>
        <begin position="911"/>
        <end position="981"/>
    </location>
</feature>
<dbReference type="Pfam" id="PF00433">
    <property type="entry name" value="Pkinase_C"/>
    <property type="match status" value="1"/>
</dbReference>
<dbReference type="CDD" id="cd20822">
    <property type="entry name" value="C1_ScPKC1-like_rpt1"/>
    <property type="match status" value="1"/>
</dbReference>
<dbReference type="Pfam" id="PF00130">
    <property type="entry name" value="C1_1"/>
    <property type="match status" value="2"/>
</dbReference>
<dbReference type="InterPro" id="IPR008271">
    <property type="entry name" value="Ser/Thr_kinase_AS"/>
</dbReference>
<evidence type="ECO:0000256" key="6">
    <source>
        <dbReference type="ARBA" id="ARBA00022723"/>
    </source>
</evidence>
<accession>A0A1C7NB85</accession>
<feature type="binding site" evidence="16">
    <location>
        <position position="680"/>
    </location>
    <ligand>
        <name>ATP</name>
        <dbReference type="ChEBI" id="CHEBI:30616"/>
    </ligand>
</feature>
<keyword evidence="8 16" id="KW-0547">Nucleotide-binding</keyword>
<dbReference type="Gene3D" id="3.30.200.20">
    <property type="entry name" value="Phosphorylase Kinase, domain 1"/>
    <property type="match status" value="1"/>
</dbReference>
<dbReference type="OrthoDB" id="63267at2759"/>
<feature type="compositionally biased region" description="Pro residues" evidence="17">
    <location>
        <begin position="564"/>
        <end position="574"/>
    </location>
</feature>
<dbReference type="GO" id="GO:0005524">
    <property type="term" value="F:ATP binding"/>
    <property type="evidence" value="ECO:0007669"/>
    <property type="project" value="UniProtKB-UniRule"/>
</dbReference>
<dbReference type="InterPro" id="IPR046349">
    <property type="entry name" value="C1-like_sf"/>
</dbReference>
<sequence>MRDKAYQLKPLLTDRNALSQCETEIRECQKYIDYFTEELAKITSKGDVEDTVIPSDTAIANRVRASSVGATEGHGKKYSTLDLLTTETLFSKSKVSMKLHELEYKLDVENKVLAGIKTMADVLDRDSSASDRRRRTELQGQMYESIEKLSLLTKALRKYKSLYIGEGDDEDDELETPPSARMPPDTIIYVKVDGNVVFRSKPSRNDKWLDICETHVNKATEVEISIYDQEAERSLPIGIFWLKITDIAEGLRKKKIQQENGSGWVPADVYQQQEQQTGSNYAIAGHGSNTTAVADQQVPQPQEPNYIESTQDGIQAWFDVEPSGEMLLRVNFVREAANRRPLDKLGRAGAVRQRREEVHEMNGHQFFEKKFYNIMRCALCGEFLVNSGYQCEDCEYTCHKKCYTKVVTKCISKSNADKDADEDKLNHRIPHRFEPITNIGANWCCHCGYMLPLGSKGAKKCSECGITCHTKCQLFIPDFCGLSMEMANQMLAEIKAANKRKTLESTSSSSTSSKPNRASHPEDKLADGMSHLSLSQQKPLPQQPVSSLPQLSPVISTNRIQPTAPHPPVAPPHNQPYIPQQEQYPVQTSDPRYQQYQPMRPSLPSSAHSSPQLRPMHQYPSPGMDAVVRPAPASPMQAKPIQQRKVTLNDFNFLFVLGKGNFGKVMLAEDKYDKRLYAVKVLKKRFIIDNDEIESLRSEKRIFQAANRARHPFLIGLQSCFQTESRVYFVMEYVSGGDLMWHIQREPFSERRAKFYACEVLLALEYFHSQGIIYRDLKLDNIMLGLDGHIKVADYGLCKENMWYEETTGTFCGTPEFMAPEILLEQKYGRAVDWWAFGVLVYEMLLGQSPFRGEDEDEIFDAILEDEILYPVNMSRDSVSICQRLLNRDPKRRLGAGPTDAAEIKEHPFFHGVNWDDMLNKRVPPPFCPSITSPLDTSNFDEEFTRERPALTPINSLLNRVEQQEFQNFSYVADWTHAGPMF</sequence>
<feature type="region of interest" description="Disordered" evidence="17">
    <location>
        <begin position="500"/>
        <end position="525"/>
    </location>
</feature>
<dbReference type="EC" id="2.7.11.13" evidence="2"/>
<dbReference type="PROSITE" id="PS51860">
    <property type="entry name" value="REM_1"/>
    <property type="match status" value="1"/>
</dbReference>
<dbReference type="SMART" id="SM00220">
    <property type="entry name" value="S_TKc"/>
    <property type="match status" value="1"/>
</dbReference>
<feature type="domain" description="REM-1" evidence="21">
    <location>
        <begin position="85"/>
        <end position="165"/>
    </location>
</feature>
<dbReference type="EMBL" id="LUGH01000307">
    <property type="protein sequence ID" value="OBZ86353.1"/>
    <property type="molecule type" value="Genomic_DNA"/>
</dbReference>
<keyword evidence="23" id="KW-1185">Reference proteome</keyword>
<dbReference type="FunFam" id="1.10.510.10:FF:000101">
    <property type="entry name" value="Protein kinase C"/>
    <property type="match status" value="1"/>
</dbReference>
<dbReference type="FunFam" id="3.30.60.20:FF:000064">
    <property type="entry name" value="Protein kinase C"/>
    <property type="match status" value="1"/>
</dbReference>
<feature type="domain" description="Phorbol-ester/DAG-type" evidence="19">
    <location>
        <begin position="363"/>
        <end position="410"/>
    </location>
</feature>
<organism evidence="22 23">
    <name type="scientific">Choanephora cucurbitarum</name>
    <dbReference type="NCBI Taxonomy" id="101091"/>
    <lineage>
        <taxon>Eukaryota</taxon>
        <taxon>Fungi</taxon>
        <taxon>Fungi incertae sedis</taxon>
        <taxon>Mucoromycota</taxon>
        <taxon>Mucoromycotina</taxon>
        <taxon>Mucoromycetes</taxon>
        <taxon>Mucorales</taxon>
        <taxon>Mucorineae</taxon>
        <taxon>Choanephoraceae</taxon>
        <taxon>Choanephoroideae</taxon>
        <taxon>Choanephora</taxon>
    </lineage>
</organism>
<dbReference type="SUPFAM" id="SSF46585">
    <property type="entry name" value="HR1 repeat"/>
    <property type="match status" value="1"/>
</dbReference>
<evidence type="ECO:0000256" key="3">
    <source>
        <dbReference type="ARBA" id="ARBA00022527"/>
    </source>
</evidence>
<keyword evidence="6" id="KW-0479">Metal-binding</keyword>
<evidence type="ECO:0000313" key="22">
    <source>
        <dbReference type="EMBL" id="OBZ86353.1"/>
    </source>
</evidence>
<feature type="region of interest" description="Disordered" evidence="17">
    <location>
        <begin position="593"/>
        <end position="625"/>
    </location>
</feature>
<gene>
    <name evidence="22" type="primary">pkcA</name>
    <name evidence="22" type="ORF">A0J61_05597</name>
</gene>
<dbReference type="InterPro" id="IPR017892">
    <property type="entry name" value="Pkinase_C"/>
</dbReference>
<dbReference type="InterPro" id="IPR017441">
    <property type="entry name" value="Protein_kinase_ATP_BS"/>
</dbReference>
<evidence type="ECO:0000256" key="17">
    <source>
        <dbReference type="SAM" id="MobiDB-lite"/>
    </source>
</evidence>
<evidence type="ECO:0000259" key="21">
    <source>
        <dbReference type="PROSITE" id="PS51860"/>
    </source>
</evidence>
<dbReference type="CDD" id="cd20823">
    <property type="entry name" value="C1_ScPKC1-like_rpt2"/>
    <property type="match status" value="1"/>
</dbReference>
<dbReference type="SUPFAM" id="SSF57889">
    <property type="entry name" value="Cysteine-rich domain"/>
    <property type="match status" value="2"/>
</dbReference>
<dbReference type="PROSITE" id="PS50011">
    <property type="entry name" value="PROTEIN_KINASE_DOM"/>
    <property type="match status" value="1"/>
</dbReference>
<dbReference type="SUPFAM" id="SSF56112">
    <property type="entry name" value="Protein kinase-like (PK-like)"/>
    <property type="match status" value="1"/>
</dbReference>
<dbReference type="GO" id="GO:0106310">
    <property type="term" value="F:protein serine kinase activity"/>
    <property type="evidence" value="ECO:0007669"/>
    <property type="project" value="RHEA"/>
</dbReference>
<feature type="domain" description="Protein kinase" evidence="18">
    <location>
        <begin position="651"/>
        <end position="910"/>
    </location>
</feature>
<dbReference type="SMART" id="SM00133">
    <property type="entry name" value="S_TK_X"/>
    <property type="match status" value="1"/>
</dbReference>
<proteinExistence type="inferred from homology"/>
<evidence type="ECO:0000256" key="7">
    <source>
        <dbReference type="ARBA" id="ARBA00022737"/>
    </source>
</evidence>
<evidence type="ECO:0000259" key="18">
    <source>
        <dbReference type="PROSITE" id="PS50011"/>
    </source>
</evidence>
<dbReference type="InterPro" id="IPR000719">
    <property type="entry name" value="Prot_kinase_dom"/>
</dbReference>
<dbReference type="PROSITE" id="PS00107">
    <property type="entry name" value="PROTEIN_KINASE_ATP"/>
    <property type="match status" value="1"/>
</dbReference>
<dbReference type="PROSITE" id="PS00108">
    <property type="entry name" value="PROTEIN_KINASE_ST"/>
    <property type="match status" value="1"/>
</dbReference>
<keyword evidence="3" id="KW-0723">Serine/threonine-protein kinase</keyword>
<dbReference type="FunFam" id="3.30.200.20:FF:000103">
    <property type="entry name" value="Protein kinase C"/>
    <property type="match status" value="1"/>
</dbReference>
<keyword evidence="4" id="KW-0597">Phosphoprotein</keyword>
<keyword evidence="5" id="KW-0808">Transferase</keyword>
<dbReference type="GO" id="GO:0008270">
    <property type="term" value="F:zinc ion binding"/>
    <property type="evidence" value="ECO:0007669"/>
    <property type="project" value="UniProtKB-KW"/>
</dbReference>